<reference evidence="3 4" key="1">
    <citation type="submission" date="2021-01" db="EMBL/GenBank/DDBJ databases">
        <title>Draft genome sequence of Micromonospora sp. strain STR1s_6.</title>
        <authorList>
            <person name="Karlyshev A."/>
            <person name="Jawad R."/>
        </authorList>
    </citation>
    <scope>NUCLEOTIDE SEQUENCE [LARGE SCALE GENOMIC DNA]</scope>
    <source>
        <strain evidence="3 4">STR1S-6</strain>
    </source>
</reference>
<name>A0ABS1YCT9_9ACTN</name>
<evidence type="ECO:0000256" key="2">
    <source>
        <dbReference type="SAM" id="SignalP"/>
    </source>
</evidence>
<feature type="signal peptide" evidence="2">
    <location>
        <begin position="1"/>
        <end position="21"/>
    </location>
</feature>
<sequence>MLIAVAIGAGLLLAAFFQSPAAADRAGSGSVDESHLPIGDLIRPVVQLDRHSQLGADGHQHRPPLARPAKATGAARQAISPRVPRRPAAGRPGTAPLPGNDAPVRSGAEREKPRPASDARASQHPARGVDPLRPAAHHTRQPSSVLPAFGHELADWPTVGLIATPLPQVVGVLPIGAVVTALGRLTDPVLPPLPGVVVAPPPLPAAPTPRPGPAPGADPVHRSAPTRPATCPPTSQATPVRSEAVPGAPPLASVRDPVPRSTPTGQHAVREGPVTAETDVPSPPVAPPDQDAAGVNDGSPSGAGLVRPVGRPPRAGVEQPDDLVPLTMRSRTLSVIVRPG</sequence>
<gene>
    <name evidence="3" type="ORF">JM949_06975</name>
</gene>
<feature type="compositionally biased region" description="Basic and acidic residues" evidence="1">
    <location>
        <begin position="107"/>
        <end position="117"/>
    </location>
</feature>
<feature type="region of interest" description="Disordered" evidence="1">
    <location>
        <begin position="55"/>
        <end position="144"/>
    </location>
</feature>
<feature type="region of interest" description="Disordered" evidence="1">
    <location>
        <begin position="204"/>
        <end position="325"/>
    </location>
</feature>
<proteinExistence type="predicted"/>
<evidence type="ECO:0000313" key="3">
    <source>
        <dbReference type="EMBL" id="MBM0275215.1"/>
    </source>
</evidence>
<dbReference type="RefSeq" id="WP_203147615.1">
    <property type="nucleotide sequence ID" value="NZ_JAEVHL010000019.1"/>
</dbReference>
<protein>
    <submittedName>
        <fullName evidence="3">Uncharacterized protein</fullName>
    </submittedName>
</protein>
<dbReference type="Proteomes" id="UP000622245">
    <property type="component" value="Unassembled WGS sequence"/>
</dbReference>
<feature type="compositionally biased region" description="Pro residues" evidence="1">
    <location>
        <begin position="204"/>
        <end position="216"/>
    </location>
</feature>
<feature type="chain" id="PRO_5046936096" evidence="2">
    <location>
        <begin position="22"/>
        <end position="340"/>
    </location>
</feature>
<keyword evidence="2" id="KW-0732">Signal</keyword>
<organism evidence="3 4">
    <name type="scientific">Micromonospora tarensis</name>
    <dbReference type="NCBI Taxonomy" id="2806100"/>
    <lineage>
        <taxon>Bacteria</taxon>
        <taxon>Bacillati</taxon>
        <taxon>Actinomycetota</taxon>
        <taxon>Actinomycetes</taxon>
        <taxon>Micromonosporales</taxon>
        <taxon>Micromonosporaceae</taxon>
        <taxon>Micromonospora</taxon>
    </lineage>
</organism>
<accession>A0ABS1YCT9</accession>
<evidence type="ECO:0000256" key="1">
    <source>
        <dbReference type="SAM" id="MobiDB-lite"/>
    </source>
</evidence>
<comment type="caution">
    <text evidence="3">The sequence shown here is derived from an EMBL/GenBank/DDBJ whole genome shotgun (WGS) entry which is preliminary data.</text>
</comment>
<keyword evidence="4" id="KW-1185">Reference proteome</keyword>
<feature type="compositionally biased region" description="Low complexity" evidence="1">
    <location>
        <begin position="86"/>
        <end position="99"/>
    </location>
</feature>
<dbReference type="EMBL" id="JAEVHL010000019">
    <property type="protein sequence ID" value="MBM0275215.1"/>
    <property type="molecule type" value="Genomic_DNA"/>
</dbReference>
<evidence type="ECO:0000313" key="4">
    <source>
        <dbReference type="Proteomes" id="UP000622245"/>
    </source>
</evidence>